<name>A0ABT2LIF0_9RALS</name>
<evidence type="ECO:0000313" key="2">
    <source>
        <dbReference type="Proteomes" id="UP001164420"/>
    </source>
</evidence>
<keyword evidence="2" id="KW-1185">Reference proteome</keyword>
<sequence length="172" mass="18888">MRQVNSGNDEVPTLQSYQPEIVMPQPTDAVCNLACATLRDASRATEFFVDSQLQLARLRVKMAETALQNLSQLEGQLDAIKDWSGLASAQSAYMKLQANQGANAARQWADLLNDAQRSYLRQATEWNDQFQHRPGTAASPAQLFIASLDSWQTLVNTFNAIAASATQGRTPS</sequence>
<comment type="caution">
    <text evidence="1">The sequence shown here is derived from an EMBL/GenBank/DDBJ whole genome shotgun (WGS) entry which is preliminary data.</text>
</comment>
<gene>
    <name evidence="1" type="ORF">N5J06_24560</name>
</gene>
<dbReference type="EMBL" id="JAOCQI010000004">
    <property type="protein sequence ID" value="MCT7314154.1"/>
    <property type="molecule type" value="Genomic_DNA"/>
</dbReference>
<accession>A0ABT2LIF0</accession>
<reference evidence="1 2" key="1">
    <citation type="journal article" date="2023" name="Front. Microbiol.">
        <title>Ralstonia chuxiongensis sp. nov., Ralstonia mojiangensis sp. nov., and Ralstonia soli sp. nov., isolated from tobacco fields, are three novel species in the family Burkholderiaceae.</title>
        <authorList>
            <person name="Lu C.H."/>
            <person name="Zhang Y.Y."/>
            <person name="Jiang N."/>
            <person name="Chen W."/>
            <person name="Shao X."/>
            <person name="Zhao Z.M."/>
            <person name="Lu W.L."/>
            <person name="Hu X."/>
            <person name="Xi Y.X."/>
            <person name="Zou S.Y."/>
            <person name="Wei Q.J."/>
            <person name="Lin Z.L."/>
            <person name="Gong L."/>
            <person name="Gai X.T."/>
            <person name="Zhang L.Q."/>
            <person name="Li J.Y."/>
            <person name="Jin Y."/>
            <person name="Xia Z.Y."/>
        </authorList>
    </citation>
    <scope>NUCLEOTIDE SEQUENCE [LARGE SCALE GENOMIC DNA]</scope>
    <source>
        <strain evidence="1 2">22TCJT01-1</strain>
    </source>
</reference>
<evidence type="ECO:0008006" key="3">
    <source>
        <dbReference type="Google" id="ProtNLM"/>
    </source>
</evidence>
<organism evidence="1 2">
    <name type="scientific">Ralstonia mojiangensis</name>
    <dbReference type="NCBI Taxonomy" id="2953895"/>
    <lineage>
        <taxon>Bacteria</taxon>
        <taxon>Pseudomonadati</taxon>
        <taxon>Pseudomonadota</taxon>
        <taxon>Betaproteobacteria</taxon>
        <taxon>Burkholderiales</taxon>
        <taxon>Burkholderiaceae</taxon>
        <taxon>Ralstonia</taxon>
    </lineage>
</organism>
<protein>
    <recommendedName>
        <fullName evidence="3">Phasin domain-containing protein</fullName>
    </recommendedName>
</protein>
<proteinExistence type="predicted"/>
<evidence type="ECO:0000313" key="1">
    <source>
        <dbReference type="EMBL" id="MCT7314154.1"/>
    </source>
</evidence>
<dbReference type="Proteomes" id="UP001164420">
    <property type="component" value="Unassembled WGS sequence"/>
</dbReference>
<dbReference type="RefSeq" id="WP_252694811.1">
    <property type="nucleotide sequence ID" value="NZ_JAMXHU010000006.1"/>
</dbReference>